<gene>
    <name evidence="14" type="ordered locus">SSGZ1_1343</name>
</gene>
<evidence type="ECO:0000256" key="7">
    <source>
        <dbReference type="ARBA" id="ARBA00022801"/>
    </source>
</evidence>
<dbReference type="EMBL" id="CP000837">
    <property type="protein sequence ID" value="ADE31799.1"/>
    <property type="molecule type" value="Genomic_DNA"/>
</dbReference>
<dbReference type="GO" id="GO:0006564">
    <property type="term" value="P:L-serine biosynthetic process"/>
    <property type="evidence" value="ECO:0007669"/>
    <property type="project" value="UniProtKB-KW"/>
</dbReference>
<sequence length="224" mass="24531">MAFYFYTLKGILEMTTGLLVMDVDSTLILEEGIDLLGEEAGLGAQVAAITERAMRGELDFEEALRERVALLKGLPVSVFDRIIKKIHFTPGAAELVSELKMRGYKVAVVSGGFHETVDRLAAQLELDYVRANRLEVVDGVLTGQVLGEIVTKDTKKACLEEWAAENGLSLSQTIAMGDGANDLPMIQRAGIGVAFCAKPIVQEQVPYQINEKNLYKLIEILDSK</sequence>
<dbReference type="NCBIfam" id="TIGR00338">
    <property type="entry name" value="serB"/>
    <property type="match status" value="1"/>
</dbReference>
<dbReference type="SFLD" id="SFLDF00029">
    <property type="entry name" value="phosphoserine_phosphatase"/>
    <property type="match status" value="1"/>
</dbReference>
<dbReference type="PANTHER" id="PTHR43344:SF2">
    <property type="entry name" value="PHOSPHOSERINE PHOSPHATASE"/>
    <property type="match status" value="1"/>
</dbReference>
<evidence type="ECO:0000256" key="6">
    <source>
        <dbReference type="ARBA" id="ARBA00022723"/>
    </source>
</evidence>
<dbReference type="Gene3D" id="3.40.50.1000">
    <property type="entry name" value="HAD superfamily/HAD-like"/>
    <property type="match status" value="1"/>
</dbReference>
<accession>D5AIY4</accession>
<evidence type="ECO:0000256" key="13">
    <source>
        <dbReference type="PIRSR" id="PIRSR604469-1"/>
    </source>
</evidence>
<name>D5AIY4_STRGZ</name>
<comment type="pathway">
    <text evidence="2">Amino-acid biosynthesis; L-serine biosynthesis; L-serine from 3-phospho-D-glycerate: step 3/3.</text>
</comment>
<dbReference type="InterPro" id="IPR036412">
    <property type="entry name" value="HAD-like_sf"/>
</dbReference>
<dbReference type="SFLD" id="SFLDS00003">
    <property type="entry name" value="Haloacid_Dehalogenase"/>
    <property type="match status" value="1"/>
</dbReference>
<dbReference type="GO" id="GO:0005737">
    <property type="term" value="C:cytoplasm"/>
    <property type="evidence" value="ECO:0007669"/>
    <property type="project" value="TreeGrafter"/>
</dbReference>
<keyword evidence="8" id="KW-0460">Magnesium</keyword>
<comment type="catalytic activity">
    <reaction evidence="12">
        <text>O-phospho-D-serine + H2O = D-serine + phosphate</text>
        <dbReference type="Rhea" id="RHEA:24873"/>
        <dbReference type="ChEBI" id="CHEBI:15377"/>
        <dbReference type="ChEBI" id="CHEBI:35247"/>
        <dbReference type="ChEBI" id="CHEBI:43474"/>
        <dbReference type="ChEBI" id="CHEBI:58680"/>
        <dbReference type="EC" id="3.1.3.3"/>
    </reaction>
</comment>
<dbReference type="SUPFAM" id="SSF56784">
    <property type="entry name" value="HAD-like"/>
    <property type="match status" value="1"/>
</dbReference>
<dbReference type="EC" id="3.1.3.3" evidence="4"/>
<evidence type="ECO:0000256" key="11">
    <source>
        <dbReference type="ARBA" id="ARBA00048138"/>
    </source>
</evidence>
<comment type="catalytic activity">
    <reaction evidence="11">
        <text>O-phospho-L-serine + H2O = L-serine + phosphate</text>
        <dbReference type="Rhea" id="RHEA:21208"/>
        <dbReference type="ChEBI" id="CHEBI:15377"/>
        <dbReference type="ChEBI" id="CHEBI:33384"/>
        <dbReference type="ChEBI" id="CHEBI:43474"/>
        <dbReference type="ChEBI" id="CHEBI:57524"/>
        <dbReference type="EC" id="3.1.3.3"/>
    </reaction>
</comment>
<dbReference type="PANTHER" id="PTHR43344">
    <property type="entry name" value="PHOSPHOSERINE PHOSPHATASE"/>
    <property type="match status" value="1"/>
</dbReference>
<dbReference type="InterPro" id="IPR004469">
    <property type="entry name" value="PSP"/>
</dbReference>
<dbReference type="InterPro" id="IPR023214">
    <property type="entry name" value="HAD_sf"/>
</dbReference>
<keyword evidence="6" id="KW-0479">Metal-binding</keyword>
<evidence type="ECO:0000256" key="2">
    <source>
        <dbReference type="ARBA" id="ARBA00005135"/>
    </source>
</evidence>
<dbReference type="HOGENOM" id="CLU_036368_4_3_9"/>
<dbReference type="AlphaFoldDB" id="D5AIY4"/>
<evidence type="ECO:0000256" key="8">
    <source>
        <dbReference type="ARBA" id="ARBA00022842"/>
    </source>
</evidence>
<evidence type="ECO:0000313" key="15">
    <source>
        <dbReference type="Proteomes" id="UP000002359"/>
    </source>
</evidence>
<dbReference type="SFLD" id="SFLDG01136">
    <property type="entry name" value="C1.6:_Phosphoserine_Phosphatas"/>
    <property type="match status" value="1"/>
</dbReference>
<dbReference type="InterPro" id="IPR050582">
    <property type="entry name" value="HAD-like_SerB"/>
</dbReference>
<evidence type="ECO:0000256" key="5">
    <source>
        <dbReference type="ARBA" id="ARBA00022605"/>
    </source>
</evidence>
<keyword evidence="7" id="KW-0378">Hydrolase</keyword>
<reference evidence="14 15" key="1">
    <citation type="journal article" date="2009" name="J. Infect. Dis.">
        <title>Clinical, experimental, and genomic differences between intermediately pathogenic, highly pathogenic, and epidemic Streptococcus suis.</title>
        <authorList>
            <person name="Ye C."/>
            <person name="Zheng H."/>
            <person name="Zhang J."/>
            <person name="Jing H."/>
            <person name="Wang L."/>
            <person name="Xiong Y."/>
            <person name="Wang W."/>
            <person name="Zhou Z."/>
            <person name="Sun Q."/>
            <person name="Luo X."/>
            <person name="Du H."/>
            <person name="Gottschalk M."/>
            <person name="Xu J."/>
        </authorList>
    </citation>
    <scope>NUCLEOTIDE SEQUENCE [LARGE SCALE GENOMIC DNA]</scope>
    <source>
        <strain evidence="14 15">GZ1</strain>
    </source>
</reference>
<dbReference type="GO" id="GO:0000287">
    <property type="term" value="F:magnesium ion binding"/>
    <property type="evidence" value="ECO:0007669"/>
    <property type="project" value="TreeGrafter"/>
</dbReference>
<protein>
    <recommendedName>
        <fullName evidence="4">phosphoserine phosphatase</fullName>
        <ecNumber evidence="4">3.1.3.3</ecNumber>
    </recommendedName>
    <alternativeName>
        <fullName evidence="10">O-phosphoserine phosphohydrolase</fullName>
    </alternativeName>
</protein>
<feature type="active site" description="Proton donor" evidence="13">
    <location>
        <position position="24"/>
    </location>
</feature>
<evidence type="ECO:0000256" key="10">
    <source>
        <dbReference type="ARBA" id="ARBA00031693"/>
    </source>
</evidence>
<dbReference type="KEGG" id="ssw:SSGZ1_1343"/>
<evidence type="ECO:0000256" key="9">
    <source>
        <dbReference type="ARBA" id="ARBA00023299"/>
    </source>
</evidence>
<evidence type="ECO:0000256" key="1">
    <source>
        <dbReference type="ARBA" id="ARBA00001946"/>
    </source>
</evidence>
<dbReference type="Pfam" id="PF12710">
    <property type="entry name" value="HAD"/>
    <property type="match status" value="1"/>
</dbReference>
<dbReference type="GO" id="GO:0036424">
    <property type="term" value="F:L-phosphoserine phosphatase activity"/>
    <property type="evidence" value="ECO:0007669"/>
    <property type="project" value="InterPro"/>
</dbReference>
<dbReference type="CDD" id="cd07500">
    <property type="entry name" value="HAD_PSP"/>
    <property type="match status" value="1"/>
</dbReference>
<dbReference type="UniPathway" id="UPA00135">
    <property type="reaction ID" value="UER00198"/>
</dbReference>
<dbReference type="SFLD" id="SFLDG01137">
    <property type="entry name" value="C1.6.1:_Phosphoserine_Phosphat"/>
    <property type="match status" value="1"/>
</dbReference>
<evidence type="ECO:0000256" key="3">
    <source>
        <dbReference type="ARBA" id="ARBA00009184"/>
    </source>
</evidence>
<comment type="similarity">
    <text evidence="3">Belongs to the HAD-like hydrolase superfamily. SerB family.</text>
</comment>
<evidence type="ECO:0000256" key="12">
    <source>
        <dbReference type="ARBA" id="ARBA00048523"/>
    </source>
</evidence>
<evidence type="ECO:0000313" key="14">
    <source>
        <dbReference type="EMBL" id="ADE31799.1"/>
    </source>
</evidence>
<keyword evidence="9" id="KW-0718">Serine biosynthesis</keyword>
<organism evidence="14 15">
    <name type="scientific">Streptococcus suis (strain GZ1)</name>
    <dbReference type="NCBI Taxonomy" id="423211"/>
    <lineage>
        <taxon>Bacteria</taxon>
        <taxon>Bacillati</taxon>
        <taxon>Bacillota</taxon>
        <taxon>Bacilli</taxon>
        <taxon>Lactobacillales</taxon>
        <taxon>Streptococcaceae</taxon>
        <taxon>Streptococcus</taxon>
    </lineage>
</organism>
<keyword evidence="5" id="KW-0028">Amino-acid biosynthesis</keyword>
<dbReference type="PATRIC" id="fig|423211.3.peg.1326"/>
<dbReference type="Proteomes" id="UP000002359">
    <property type="component" value="Chromosome"/>
</dbReference>
<evidence type="ECO:0000256" key="4">
    <source>
        <dbReference type="ARBA" id="ARBA00012640"/>
    </source>
</evidence>
<feature type="active site" description="Proton donor" evidence="13">
    <location>
        <position position="22"/>
    </location>
</feature>
<dbReference type="NCBIfam" id="TIGR01488">
    <property type="entry name" value="HAD-SF-IB"/>
    <property type="match status" value="1"/>
</dbReference>
<comment type="cofactor">
    <cofactor evidence="1">
        <name>Mg(2+)</name>
        <dbReference type="ChEBI" id="CHEBI:18420"/>
    </cofactor>
</comment>
<dbReference type="PRINTS" id="PR00119">
    <property type="entry name" value="CATATPASE"/>
</dbReference>
<proteinExistence type="inferred from homology"/>